<dbReference type="AlphaFoldDB" id="A0A7W8AK95"/>
<comment type="caution">
    <text evidence="1">The sequence shown here is derived from an EMBL/GenBank/DDBJ whole genome shotgun (WGS) entry which is preliminary data.</text>
</comment>
<dbReference type="RefSeq" id="WP_028233973.1">
    <property type="nucleotide sequence ID" value="NZ_JACHIL010000002.1"/>
</dbReference>
<dbReference type="Gene3D" id="3.90.550.20">
    <property type="match status" value="1"/>
</dbReference>
<name>A0A7W8AK95_9HYPH</name>
<protein>
    <recommendedName>
        <fullName evidence="3">Glycosyl transferase</fullName>
    </recommendedName>
</protein>
<reference evidence="1 2" key="1">
    <citation type="submission" date="2020-08" db="EMBL/GenBank/DDBJ databases">
        <title>Genomic Encyclopedia of Type Strains, Phase IV (KMG-IV): sequencing the most valuable type-strain genomes for metagenomic binning, comparative biology and taxonomic classification.</title>
        <authorList>
            <person name="Goeker M."/>
        </authorList>
    </citation>
    <scope>NUCLEOTIDE SEQUENCE [LARGE SCALE GENOMIC DNA]</scope>
    <source>
        <strain evidence="1 2">DSM 25620</strain>
    </source>
</reference>
<dbReference type="Proteomes" id="UP000531231">
    <property type="component" value="Unassembled WGS sequence"/>
</dbReference>
<dbReference type="SUPFAM" id="SSF53448">
    <property type="entry name" value="Nucleotide-diphospho-sugar transferases"/>
    <property type="match status" value="1"/>
</dbReference>
<evidence type="ECO:0008006" key="3">
    <source>
        <dbReference type="Google" id="ProtNLM"/>
    </source>
</evidence>
<accession>A0A7W8AK95</accession>
<evidence type="ECO:0000313" key="2">
    <source>
        <dbReference type="Proteomes" id="UP000531231"/>
    </source>
</evidence>
<sequence>MDICTFWYGSQLRPVDHMCLTSMVRTGQRVKLFSYQPVENLPEGVEQHDAATIMPIESFRRLDPGFPNLKDNLTIVQFSDIFRINLMKHRQGVWLDTDVYLHKQFHPDASKPYLARENRERVGVSALYFPPDHPVIAEFDAYMAGDYPLPKWLGLRRRVLRPLWYRLIGKEVTPAMIGITIFGNDGISRLAKKYGCFNDAAPKESFYYWTARDCLNIFDPKYGLEPLNHPEFIGFHVHRKSPEELVARKGSFYEWMLKQTGELTEAD</sequence>
<gene>
    <name evidence="1" type="ORF">HNQ68_001345</name>
</gene>
<organism evidence="1 2">
    <name type="scientific">Pseudochrobactrum saccharolyticum</name>
    <dbReference type="NCBI Taxonomy" id="354352"/>
    <lineage>
        <taxon>Bacteria</taxon>
        <taxon>Pseudomonadati</taxon>
        <taxon>Pseudomonadota</taxon>
        <taxon>Alphaproteobacteria</taxon>
        <taxon>Hyphomicrobiales</taxon>
        <taxon>Brucellaceae</taxon>
        <taxon>Pseudochrobactrum</taxon>
    </lineage>
</organism>
<dbReference type="InterPro" id="IPR029044">
    <property type="entry name" value="Nucleotide-diphossugar_trans"/>
</dbReference>
<keyword evidence="2" id="KW-1185">Reference proteome</keyword>
<evidence type="ECO:0000313" key="1">
    <source>
        <dbReference type="EMBL" id="MBB5090821.1"/>
    </source>
</evidence>
<dbReference type="EMBL" id="JACHIL010000002">
    <property type="protein sequence ID" value="MBB5090821.1"/>
    <property type="molecule type" value="Genomic_DNA"/>
</dbReference>
<proteinExistence type="predicted"/>